<feature type="domain" description="HTH lysR-type" evidence="5">
    <location>
        <begin position="3"/>
        <end position="60"/>
    </location>
</feature>
<keyword evidence="6" id="KW-0378">Hydrolase</keyword>
<keyword evidence="4" id="KW-0804">Transcription</keyword>
<comment type="caution">
    <text evidence="6">The sequence shown here is derived from an EMBL/GenBank/DDBJ whole genome shotgun (WGS) entry which is preliminary data.</text>
</comment>
<keyword evidence="6" id="KW-0645">Protease</keyword>
<proteinExistence type="inferred from homology"/>
<dbReference type="InterPro" id="IPR000847">
    <property type="entry name" value="LysR_HTH_N"/>
</dbReference>
<dbReference type="CDD" id="cd05466">
    <property type="entry name" value="PBP2_LTTR_substrate"/>
    <property type="match status" value="1"/>
</dbReference>
<dbReference type="Gene3D" id="3.40.190.290">
    <property type="match status" value="1"/>
</dbReference>
<reference evidence="6" key="2">
    <citation type="submission" date="2020-09" db="EMBL/GenBank/DDBJ databases">
        <authorList>
            <person name="Sun Q."/>
            <person name="Ohkuma M."/>
        </authorList>
    </citation>
    <scope>NUCLEOTIDE SEQUENCE</scope>
    <source>
        <strain evidence="6">JCM 3276</strain>
    </source>
</reference>
<keyword evidence="2" id="KW-0805">Transcription regulation</keyword>
<dbReference type="InterPro" id="IPR036390">
    <property type="entry name" value="WH_DNA-bd_sf"/>
</dbReference>
<evidence type="ECO:0000256" key="3">
    <source>
        <dbReference type="ARBA" id="ARBA00023125"/>
    </source>
</evidence>
<reference evidence="6" key="1">
    <citation type="journal article" date="2014" name="Int. J. Syst. Evol. Microbiol.">
        <title>Complete genome sequence of Corynebacterium casei LMG S-19264T (=DSM 44701T), isolated from a smear-ripened cheese.</title>
        <authorList>
            <consortium name="US DOE Joint Genome Institute (JGI-PGF)"/>
            <person name="Walter F."/>
            <person name="Albersmeier A."/>
            <person name="Kalinowski J."/>
            <person name="Ruckert C."/>
        </authorList>
    </citation>
    <scope>NUCLEOTIDE SEQUENCE</scope>
    <source>
        <strain evidence="6">JCM 3276</strain>
    </source>
</reference>
<comment type="similarity">
    <text evidence="1">Belongs to the LysR transcriptional regulatory family.</text>
</comment>
<keyword evidence="7" id="KW-1185">Reference proteome</keyword>
<dbReference type="SUPFAM" id="SSF46785">
    <property type="entry name" value="Winged helix' DNA-binding domain"/>
    <property type="match status" value="1"/>
</dbReference>
<dbReference type="InterPro" id="IPR005119">
    <property type="entry name" value="LysR_subst-bd"/>
</dbReference>
<sequence length="324" mass="35908">MRLEIRHLRTLAAIEETGSLSRAAKRLGMSQPALTGLLQRMERSLGGRLFVRSERGSVPTPLGAEVLDEARVVLRGMDAIHARVDRWSRRGGDTQPVRLGGFCGFLHVPLGQWLGEQPWVPDVALCEDVDPRASVHKVAIAAVDLAVVYRSPTDPQPLPPNVRARTVHPAEPVFVGMAHDHPLADQRAVDLAALTRYPWVDEPPGATPWSRYIAQVCREADIDFTHVHTTMSVVTVLDLLRGSTATGPVLATSREHDHDVVIRAVRDMPLWWELRLVYRAETVIADHIDQIHAQVIDLYRGRRGCNPAFDEWWSTSGAELASAG</sequence>
<protein>
    <submittedName>
        <fullName evidence="6">Small neutral protease regulatory protein</fullName>
    </submittedName>
</protein>
<dbReference type="PRINTS" id="PR00039">
    <property type="entry name" value="HTHLYSR"/>
</dbReference>
<dbReference type="InterPro" id="IPR036388">
    <property type="entry name" value="WH-like_DNA-bd_sf"/>
</dbReference>
<evidence type="ECO:0000256" key="4">
    <source>
        <dbReference type="ARBA" id="ARBA00023163"/>
    </source>
</evidence>
<dbReference type="Pfam" id="PF00126">
    <property type="entry name" value="HTH_1"/>
    <property type="match status" value="1"/>
</dbReference>
<dbReference type="GO" id="GO:0003700">
    <property type="term" value="F:DNA-binding transcription factor activity"/>
    <property type="evidence" value="ECO:0007669"/>
    <property type="project" value="InterPro"/>
</dbReference>
<evidence type="ECO:0000313" key="6">
    <source>
        <dbReference type="EMBL" id="GGS56638.1"/>
    </source>
</evidence>
<evidence type="ECO:0000313" key="7">
    <source>
        <dbReference type="Proteomes" id="UP000660680"/>
    </source>
</evidence>
<dbReference type="Proteomes" id="UP000660680">
    <property type="component" value="Unassembled WGS sequence"/>
</dbReference>
<dbReference type="SUPFAM" id="SSF53850">
    <property type="entry name" value="Periplasmic binding protein-like II"/>
    <property type="match status" value="1"/>
</dbReference>
<organism evidence="6 7">
    <name type="scientific">Actinokineospora fastidiosa</name>
    <dbReference type="NCBI Taxonomy" id="1816"/>
    <lineage>
        <taxon>Bacteria</taxon>
        <taxon>Bacillati</taxon>
        <taxon>Actinomycetota</taxon>
        <taxon>Actinomycetes</taxon>
        <taxon>Pseudonocardiales</taxon>
        <taxon>Pseudonocardiaceae</taxon>
        <taxon>Actinokineospora</taxon>
    </lineage>
</organism>
<dbReference type="GO" id="GO:0032993">
    <property type="term" value="C:protein-DNA complex"/>
    <property type="evidence" value="ECO:0007669"/>
    <property type="project" value="TreeGrafter"/>
</dbReference>
<dbReference type="GO" id="GO:0008233">
    <property type="term" value="F:peptidase activity"/>
    <property type="evidence" value="ECO:0007669"/>
    <property type="project" value="UniProtKB-KW"/>
</dbReference>
<gene>
    <name evidence="6" type="primary">mprR</name>
    <name evidence="6" type="ORF">GCM10010171_59550</name>
</gene>
<dbReference type="PANTHER" id="PTHR30346">
    <property type="entry name" value="TRANSCRIPTIONAL DUAL REGULATOR HCAR-RELATED"/>
    <property type="match status" value="1"/>
</dbReference>
<keyword evidence="3" id="KW-0238">DNA-binding</keyword>
<dbReference type="GO" id="GO:0003677">
    <property type="term" value="F:DNA binding"/>
    <property type="evidence" value="ECO:0007669"/>
    <property type="project" value="UniProtKB-KW"/>
</dbReference>
<dbReference type="PANTHER" id="PTHR30346:SF30">
    <property type="entry name" value="SMALL NEUTRAL PROTEASE REGULATORY PROTEIN"/>
    <property type="match status" value="1"/>
</dbReference>
<dbReference type="EMBL" id="BMRB01000008">
    <property type="protein sequence ID" value="GGS56638.1"/>
    <property type="molecule type" value="Genomic_DNA"/>
</dbReference>
<evidence type="ECO:0000256" key="2">
    <source>
        <dbReference type="ARBA" id="ARBA00023015"/>
    </source>
</evidence>
<evidence type="ECO:0000259" key="5">
    <source>
        <dbReference type="PROSITE" id="PS50931"/>
    </source>
</evidence>
<dbReference type="AlphaFoldDB" id="A0A918GRU4"/>
<evidence type="ECO:0000256" key="1">
    <source>
        <dbReference type="ARBA" id="ARBA00009437"/>
    </source>
</evidence>
<dbReference type="Gene3D" id="1.10.10.10">
    <property type="entry name" value="Winged helix-like DNA-binding domain superfamily/Winged helix DNA-binding domain"/>
    <property type="match status" value="1"/>
</dbReference>
<name>A0A918GRU4_9PSEU</name>
<accession>A0A918GRU4</accession>
<dbReference type="Pfam" id="PF03466">
    <property type="entry name" value="LysR_substrate"/>
    <property type="match status" value="1"/>
</dbReference>
<dbReference type="PROSITE" id="PS50931">
    <property type="entry name" value="HTH_LYSR"/>
    <property type="match status" value="1"/>
</dbReference>
<dbReference type="GO" id="GO:0006508">
    <property type="term" value="P:proteolysis"/>
    <property type="evidence" value="ECO:0007669"/>
    <property type="project" value="UniProtKB-KW"/>
</dbReference>